<feature type="region of interest" description="Disordered" evidence="1">
    <location>
        <begin position="1"/>
        <end position="107"/>
    </location>
</feature>
<dbReference type="AlphaFoldDB" id="A0A7R8YQ24"/>
<dbReference type="Proteomes" id="UP000594454">
    <property type="component" value="Chromosome 2"/>
</dbReference>
<feature type="compositionally biased region" description="Basic and acidic residues" evidence="1">
    <location>
        <begin position="53"/>
        <end position="62"/>
    </location>
</feature>
<name>A0A7R8YQ24_HERIL</name>
<feature type="compositionally biased region" description="Polar residues" evidence="1">
    <location>
        <begin position="89"/>
        <end position="107"/>
    </location>
</feature>
<protein>
    <submittedName>
        <fullName evidence="2">Uncharacterized protein</fullName>
    </submittedName>
</protein>
<evidence type="ECO:0000256" key="1">
    <source>
        <dbReference type="SAM" id="MobiDB-lite"/>
    </source>
</evidence>
<evidence type="ECO:0000313" key="2">
    <source>
        <dbReference type="EMBL" id="CAD7081381.1"/>
    </source>
</evidence>
<dbReference type="EMBL" id="LR899010">
    <property type="protein sequence ID" value="CAD7081381.1"/>
    <property type="molecule type" value="Genomic_DNA"/>
</dbReference>
<evidence type="ECO:0000313" key="3">
    <source>
        <dbReference type="Proteomes" id="UP000594454"/>
    </source>
</evidence>
<feature type="compositionally biased region" description="Low complexity" evidence="1">
    <location>
        <begin position="20"/>
        <end position="45"/>
    </location>
</feature>
<gene>
    <name evidence="2" type="ORF">HERILL_LOCUS4490</name>
</gene>
<proteinExistence type="predicted"/>
<accession>A0A7R8YQ24</accession>
<keyword evidence="3" id="KW-1185">Reference proteome</keyword>
<reference evidence="2 3" key="1">
    <citation type="submission" date="2020-11" db="EMBL/GenBank/DDBJ databases">
        <authorList>
            <person name="Wallbank WR R."/>
            <person name="Pardo Diaz C."/>
            <person name="Kozak K."/>
            <person name="Martin S."/>
            <person name="Jiggins C."/>
            <person name="Moest M."/>
            <person name="Warren A I."/>
            <person name="Generalovic N T."/>
            <person name="Byers J.R.P. K."/>
            <person name="Montejo-Kovacevich G."/>
            <person name="Yen C E."/>
        </authorList>
    </citation>
    <scope>NUCLEOTIDE SEQUENCE [LARGE SCALE GENOMIC DNA]</scope>
</reference>
<sequence length="176" mass="18971">MTKKDPPNDDIPSNVGIHRSGFSSDESSSSSSSLESGSSSNGSESEVFDDTDLDKNWNRSSDEENSEDEVQVTGTAITTDKYSAAPASRTPNLPVTTSTLVSNNINMNNNDLKSGDSSAASASNAKTFVTTTIDILREGKKGKPKRNEFSLKRNILKTARNSGKMYESHLKDPENT</sequence>
<organism evidence="2 3">
    <name type="scientific">Hermetia illucens</name>
    <name type="common">Black soldier fly</name>
    <dbReference type="NCBI Taxonomy" id="343691"/>
    <lineage>
        <taxon>Eukaryota</taxon>
        <taxon>Metazoa</taxon>
        <taxon>Ecdysozoa</taxon>
        <taxon>Arthropoda</taxon>
        <taxon>Hexapoda</taxon>
        <taxon>Insecta</taxon>
        <taxon>Pterygota</taxon>
        <taxon>Neoptera</taxon>
        <taxon>Endopterygota</taxon>
        <taxon>Diptera</taxon>
        <taxon>Brachycera</taxon>
        <taxon>Stratiomyomorpha</taxon>
        <taxon>Stratiomyidae</taxon>
        <taxon>Hermetiinae</taxon>
        <taxon>Hermetia</taxon>
    </lineage>
</organism>
<feature type="compositionally biased region" description="Polar residues" evidence="1">
    <location>
        <begin position="72"/>
        <end position="81"/>
    </location>
</feature>
<dbReference type="InParanoid" id="A0A7R8YQ24"/>